<dbReference type="AlphaFoldDB" id="A0A7M6UVZ9"/>
<keyword evidence="7 9" id="KW-0675">Receptor</keyword>
<evidence type="ECO:0000256" key="9">
    <source>
        <dbReference type="RuleBase" id="RU351113"/>
    </source>
</evidence>
<dbReference type="InterPro" id="IPR004117">
    <property type="entry name" value="7tm6_olfct_rcpt"/>
</dbReference>
<evidence type="ECO:0000313" key="10">
    <source>
        <dbReference type="EnsemblMetazoa" id="NP_001177714"/>
    </source>
</evidence>
<evidence type="ECO:0000256" key="3">
    <source>
        <dbReference type="ARBA" id="ARBA00022692"/>
    </source>
</evidence>
<comment type="similarity">
    <text evidence="9">Belongs to the insect chemoreceptor superfamily. Heteromeric odorant receptor channel (TC 1.A.69) family.</text>
</comment>
<keyword evidence="2 9" id="KW-0716">Sensory transduction</keyword>
<evidence type="ECO:0000313" key="11">
    <source>
        <dbReference type="Proteomes" id="UP000002358"/>
    </source>
</evidence>
<evidence type="ECO:0000256" key="2">
    <source>
        <dbReference type="ARBA" id="ARBA00022606"/>
    </source>
</evidence>
<feature type="transmembrane region" description="Helical" evidence="9">
    <location>
        <begin position="129"/>
        <end position="148"/>
    </location>
</feature>
<evidence type="ECO:0000256" key="4">
    <source>
        <dbReference type="ARBA" id="ARBA00022725"/>
    </source>
</evidence>
<keyword evidence="4 9" id="KW-0552">Olfaction</keyword>
<keyword evidence="3 9" id="KW-0812">Transmembrane</keyword>
<comment type="subcellular location">
    <subcellularLocation>
        <location evidence="9">Cell membrane</location>
        <topology evidence="9">Multi-pass membrane protein</topology>
    </subcellularLocation>
    <subcellularLocation>
        <location evidence="1">Membrane</location>
        <topology evidence="1">Multi-pass membrane protein</topology>
    </subcellularLocation>
</comment>
<feature type="transmembrane region" description="Helical" evidence="9">
    <location>
        <begin position="187"/>
        <end position="216"/>
    </location>
</feature>
<keyword evidence="8 9" id="KW-0807">Transducer</keyword>
<organism evidence="10 11">
    <name type="scientific">Nasonia vitripennis</name>
    <name type="common">Parasitic wasp</name>
    <dbReference type="NCBI Taxonomy" id="7425"/>
    <lineage>
        <taxon>Eukaryota</taxon>
        <taxon>Metazoa</taxon>
        <taxon>Ecdysozoa</taxon>
        <taxon>Arthropoda</taxon>
        <taxon>Hexapoda</taxon>
        <taxon>Insecta</taxon>
        <taxon>Pterygota</taxon>
        <taxon>Neoptera</taxon>
        <taxon>Endopterygota</taxon>
        <taxon>Hymenoptera</taxon>
        <taxon>Apocrita</taxon>
        <taxon>Proctotrupomorpha</taxon>
        <taxon>Chalcidoidea</taxon>
        <taxon>Pteromalidae</taxon>
        <taxon>Pteromalinae</taxon>
        <taxon>Nasonia</taxon>
    </lineage>
</organism>
<evidence type="ECO:0000256" key="1">
    <source>
        <dbReference type="ARBA" id="ARBA00004141"/>
    </source>
</evidence>
<evidence type="ECO:0000256" key="8">
    <source>
        <dbReference type="ARBA" id="ARBA00023224"/>
    </source>
</evidence>
<protein>
    <recommendedName>
        <fullName evidence="9">Odorant receptor</fullName>
    </recommendedName>
</protein>
<dbReference type="GeneID" id="100463525"/>
<proteinExistence type="inferred from homology"/>
<keyword evidence="11" id="KW-1185">Reference proteome</keyword>
<feature type="transmembrane region" description="Helical" evidence="9">
    <location>
        <begin position="369"/>
        <end position="391"/>
    </location>
</feature>
<dbReference type="GO" id="GO:0004984">
    <property type="term" value="F:olfactory receptor activity"/>
    <property type="evidence" value="ECO:0007669"/>
    <property type="project" value="InterPro"/>
</dbReference>
<dbReference type="GO" id="GO:0005886">
    <property type="term" value="C:plasma membrane"/>
    <property type="evidence" value="ECO:0007669"/>
    <property type="project" value="UniProtKB-SubCell"/>
</dbReference>
<evidence type="ECO:0000256" key="7">
    <source>
        <dbReference type="ARBA" id="ARBA00023170"/>
    </source>
</evidence>
<dbReference type="RefSeq" id="NP_001177714.1">
    <property type="nucleotide sequence ID" value="NM_001190785.1"/>
</dbReference>
<name>A0A7M6UVZ9_NASVI</name>
<dbReference type="CTD" id="100463525"/>
<dbReference type="SMR" id="A0A7M6UVZ9"/>
<dbReference type="KEGG" id="nvi:100463525"/>
<dbReference type="PANTHER" id="PTHR21137">
    <property type="entry name" value="ODORANT RECEPTOR"/>
    <property type="match status" value="1"/>
</dbReference>
<accession>A0A7M6UVZ9</accession>
<feature type="transmembrane region" description="Helical" evidence="9">
    <location>
        <begin position="34"/>
        <end position="60"/>
    </location>
</feature>
<evidence type="ECO:0000256" key="6">
    <source>
        <dbReference type="ARBA" id="ARBA00023136"/>
    </source>
</evidence>
<dbReference type="Pfam" id="PF02949">
    <property type="entry name" value="7tm_6"/>
    <property type="match status" value="2"/>
</dbReference>
<evidence type="ECO:0000256" key="5">
    <source>
        <dbReference type="ARBA" id="ARBA00022989"/>
    </source>
</evidence>
<dbReference type="GO" id="GO:0005549">
    <property type="term" value="F:odorant binding"/>
    <property type="evidence" value="ECO:0007669"/>
    <property type="project" value="InterPro"/>
</dbReference>
<reference evidence="10" key="1">
    <citation type="submission" date="2021-01" db="UniProtKB">
        <authorList>
            <consortium name="EnsemblMetazoa"/>
        </authorList>
    </citation>
    <scope>IDENTIFICATION</scope>
</reference>
<comment type="caution">
    <text evidence="9">Lacks conserved residue(s) required for the propagation of feature annotation.</text>
</comment>
<dbReference type="GO" id="GO:0007165">
    <property type="term" value="P:signal transduction"/>
    <property type="evidence" value="ECO:0007669"/>
    <property type="project" value="UniProtKB-KW"/>
</dbReference>
<keyword evidence="5 9" id="KW-1133">Transmembrane helix</keyword>
<keyword evidence="6 9" id="KW-0472">Membrane</keyword>
<dbReference type="Proteomes" id="UP000002358">
    <property type="component" value="Chromosome 5"/>
</dbReference>
<dbReference type="OrthoDB" id="8185860at2759"/>
<sequence length="395" mass="44977">MGKGKVRSFSDYFWLSQGMLKFCGVLPMPERGLFVNYFLIMLSISSLVFLFFPGFYIIAFHGSEINAAAKVDIIAGEALEIWVTTIKALVLLPCRQTMLSVSRRATRLLVDIEDEKEQQLAEPYARRGYYLLYGFGGTVFFALLSIVIKPFGQQVQYGANGTILASKDLPYSIGIVHENQQLFNAWWIGQCFAGIIAIIAIIGIDTTLAIFVLHACGHFRILRSRFQAVAENSSSRRMSVSGRDDRRRLIDLIDKHQEIIQFVSTIIIIRYVITLRKCFLFSIKLLRRNRIRLQSGGTDSNDTQHLSDLRIRLQFAGGKSLYIYIYTSSQVGFEAYNLRWYDWIEDDKSLVTFLITRSQKPMLITAGRFTSISLETFSAVLSSAFSFFSILRKTL</sequence>
<dbReference type="EnsemblMetazoa" id="NM_001190785">
    <property type="protein sequence ID" value="NP_001177714"/>
    <property type="gene ID" value="GeneID_100463525"/>
</dbReference>